<name>A0A1J4QAR9_9ACTN</name>
<dbReference type="AlphaFoldDB" id="A0A1J4QAR9"/>
<proteinExistence type="predicted"/>
<protein>
    <submittedName>
        <fullName evidence="1">Uncharacterized protein</fullName>
    </submittedName>
</protein>
<keyword evidence="2" id="KW-1185">Reference proteome</keyword>
<sequence>MSVDHPSITSRWITVKSAVVCFAHRVRPAAPAGTLGVLPPVLARLGAIPGNTGTGGPAAVLAGVLPAARV</sequence>
<dbReference type="Proteomes" id="UP000034838">
    <property type="component" value="Unassembled WGS sequence"/>
</dbReference>
<gene>
    <name evidence="1" type="ORF">VT52_000475</name>
</gene>
<dbReference type="RefSeq" id="WP_046425554.1">
    <property type="nucleotide sequence ID" value="NZ_LBDA02000001.1"/>
</dbReference>
<dbReference type="EMBL" id="LBDA02000001">
    <property type="protein sequence ID" value="OIK29572.1"/>
    <property type="molecule type" value="Genomic_DNA"/>
</dbReference>
<comment type="caution">
    <text evidence="1">The sequence shown here is derived from an EMBL/GenBank/DDBJ whole genome shotgun (WGS) entry which is preliminary data.</text>
</comment>
<organism evidence="1 2">
    <name type="scientific">Streptomyces malaysiense</name>
    <dbReference type="NCBI Taxonomy" id="1428626"/>
    <lineage>
        <taxon>Bacteria</taxon>
        <taxon>Bacillati</taxon>
        <taxon>Actinomycetota</taxon>
        <taxon>Actinomycetes</taxon>
        <taxon>Kitasatosporales</taxon>
        <taxon>Streptomycetaceae</taxon>
        <taxon>Streptomyces</taxon>
    </lineage>
</organism>
<accession>A0A1J4QAR9</accession>
<reference evidence="1" key="1">
    <citation type="submission" date="2016-10" db="EMBL/GenBank/DDBJ databases">
        <title>Genome sequence of Streptomyces malaysiense MUSC 136.</title>
        <authorList>
            <person name="Lee L.-H."/>
            <person name="Ser H.-L."/>
        </authorList>
    </citation>
    <scope>NUCLEOTIDE SEQUENCE [LARGE SCALE GENOMIC DNA]</scope>
    <source>
        <strain evidence="1">MUSC 136</strain>
    </source>
</reference>
<evidence type="ECO:0000313" key="1">
    <source>
        <dbReference type="EMBL" id="OIK29572.1"/>
    </source>
</evidence>
<evidence type="ECO:0000313" key="2">
    <source>
        <dbReference type="Proteomes" id="UP000034838"/>
    </source>
</evidence>